<dbReference type="Pfam" id="PF13041">
    <property type="entry name" value="PPR_2"/>
    <property type="match status" value="2"/>
</dbReference>
<accession>A0ABD3ASX7</accession>
<dbReference type="InterPro" id="IPR046960">
    <property type="entry name" value="PPR_At4g14850-like_plant"/>
</dbReference>
<feature type="repeat" description="PPR" evidence="2">
    <location>
        <begin position="443"/>
        <end position="477"/>
    </location>
</feature>
<sequence length="634" mass="69995">MNCFQYMVIGANLKIGTRLFFPLQRGPAIISQIYQTRLMPQCASLHSNATSLHNPGTLREATVPLFSGSRPPGYSLYLKLLQLCINANAKRPGHLTHAHIVINGFRSNVHLNTKLIIFYSKLGDMINAGKVADKMLERNVVSWTALISGYSQNGKLDEALRVFSEMHKEGVRSNQYTYGSALRVCTRLKCLYRGKQIQGLAQKGRFVENLFVQSALVDLYSKCGKMEEAFSVFNLMMKRDLACWNVIIGGFAIQGFHNNAFLMFCLMLREGLLPDCFTFGSVLKASIGDGGLLKVGLIHGFIIQLGFELHSNSTGSLIDAYAKCGSIDRANHLYKNMQNKDIISCTSLITGYAHKGKNISEAVELFNEVRLMHVAIDNVMFCSLLSICADTASLCLGKQVHSLALKYLTHIDVAMGNALIDMYSKSGDIEDAKFIFDEIEVKNVITWTTMITGFGRNGFGNEAVSLYKEMENEGLKPNDVTLLSLLSACSHNGLTGEGWECFNKMVSNYNVSPTPEHYSCLVDLFARGGHLEEAYNLICNMNIKHNASLWGTILGACYNYGDMSIGKVAAKHLEKIEPENSANFVVIAGMYATAGLWDSSRNAWKSMEQRSLLKTPGCSYLESTSKAVALLSSG</sequence>
<evidence type="ECO:0000313" key="3">
    <source>
        <dbReference type="EMBL" id="KAL3534322.1"/>
    </source>
</evidence>
<dbReference type="Pfam" id="PF20431">
    <property type="entry name" value="E_motif"/>
    <property type="match status" value="1"/>
</dbReference>
<dbReference type="Pfam" id="PF01535">
    <property type="entry name" value="PPR"/>
    <property type="match status" value="5"/>
</dbReference>
<dbReference type="EMBL" id="JBJUIK010000002">
    <property type="protein sequence ID" value="KAL3534322.1"/>
    <property type="molecule type" value="Genomic_DNA"/>
</dbReference>
<evidence type="ECO:0008006" key="5">
    <source>
        <dbReference type="Google" id="ProtNLM"/>
    </source>
</evidence>
<evidence type="ECO:0000256" key="1">
    <source>
        <dbReference type="ARBA" id="ARBA00022737"/>
    </source>
</evidence>
<name>A0ABD3ASX7_9GENT</name>
<dbReference type="NCBIfam" id="TIGR00756">
    <property type="entry name" value="PPR"/>
    <property type="match status" value="6"/>
</dbReference>
<dbReference type="PROSITE" id="PS51375">
    <property type="entry name" value="PPR"/>
    <property type="match status" value="4"/>
</dbReference>
<evidence type="ECO:0000313" key="4">
    <source>
        <dbReference type="Proteomes" id="UP001630127"/>
    </source>
</evidence>
<protein>
    <recommendedName>
        <fullName evidence="5">Pentatricopeptide repeat-containing protein</fullName>
    </recommendedName>
</protein>
<dbReference type="FunFam" id="1.25.40.10:FF:000381">
    <property type="entry name" value="Pentatricopeptide repeat-containing protein"/>
    <property type="match status" value="1"/>
</dbReference>
<organism evidence="3 4">
    <name type="scientific">Cinchona calisaya</name>
    <dbReference type="NCBI Taxonomy" id="153742"/>
    <lineage>
        <taxon>Eukaryota</taxon>
        <taxon>Viridiplantae</taxon>
        <taxon>Streptophyta</taxon>
        <taxon>Embryophyta</taxon>
        <taxon>Tracheophyta</taxon>
        <taxon>Spermatophyta</taxon>
        <taxon>Magnoliopsida</taxon>
        <taxon>eudicotyledons</taxon>
        <taxon>Gunneridae</taxon>
        <taxon>Pentapetalae</taxon>
        <taxon>asterids</taxon>
        <taxon>lamiids</taxon>
        <taxon>Gentianales</taxon>
        <taxon>Rubiaceae</taxon>
        <taxon>Cinchonoideae</taxon>
        <taxon>Cinchoneae</taxon>
        <taxon>Cinchona</taxon>
    </lineage>
</organism>
<comment type="caution">
    <text evidence="3">The sequence shown here is derived from an EMBL/GenBank/DDBJ whole genome shotgun (WGS) entry which is preliminary data.</text>
</comment>
<dbReference type="PANTHER" id="PTHR24015">
    <property type="entry name" value="OS07G0578800 PROTEIN-RELATED"/>
    <property type="match status" value="1"/>
</dbReference>
<dbReference type="GO" id="GO:0009451">
    <property type="term" value="P:RNA modification"/>
    <property type="evidence" value="ECO:0007669"/>
    <property type="project" value="UniProtKB-ARBA"/>
</dbReference>
<gene>
    <name evidence="3" type="ORF">ACH5RR_002783</name>
</gene>
<dbReference type="InterPro" id="IPR046848">
    <property type="entry name" value="E_motif"/>
</dbReference>
<dbReference type="Proteomes" id="UP001630127">
    <property type="component" value="Unassembled WGS sequence"/>
</dbReference>
<keyword evidence="1" id="KW-0677">Repeat</keyword>
<feature type="repeat" description="PPR" evidence="2">
    <location>
        <begin position="209"/>
        <end position="243"/>
    </location>
</feature>
<proteinExistence type="predicted"/>
<dbReference type="Gene3D" id="1.25.40.10">
    <property type="entry name" value="Tetratricopeptide repeat domain"/>
    <property type="match status" value="4"/>
</dbReference>
<dbReference type="AlphaFoldDB" id="A0ABD3ASX7"/>
<dbReference type="PANTHER" id="PTHR24015:SF1935">
    <property type="entry name" value="TETRATRICOPEPTIDE REPEAT (TPR)-LIKE SUPERFAMILY PROTEIN"/>
    <property type="match status" value="1"/>
</dbReference>
<feature type="repeat" description="PPR" evidence="2">
    <location>
        <begin position="139"/>
        <end position="173"/>
    </location>
</feature>
<dbReference type="FunFam" id="1.25.40.10:FF:000090">
    <property type="entry name" value="Pentatricopeptide repeat-containing protein, chloroplastic"/>
    <property type="match status" value="1"/>
</dbReference>
<dbReference type="InterPro" id="IPR011990">
    <property type="entry name" value="TPR-like_helical_dom_sf"/>
</dbReference>
<dbReference type="InterPro" id="IPR002885">
    <property type="entry name" value="PPR_rpt"/>
</dbReference>
<feature type="repeat" description="PPR" evidence="2">
    <location>
        <begin position="341"/>
        <end position="376"/>
    </location>
</feature>
<evidence type="ECO:0000256" key="2">
    <source>
        <dbReference type="PROSITE-ProRule" id="PRU00708"/>
    </source>
</evidence>
<keyword evidence="4" id="KW-1185">Reference proteome</keyword>
<reference evidence="3 4" key="1">
    <citation type="submission" date="2024-11" db="EMBL/GenBank/DDBJ databases">
        <title>A near-complete genome assembly of Cinchona calisaya.</title>
        <authorList>
            <person name="Lian D.C."/>
            <person name="Zhao X.W."/>
            <person name="Wei L."/>
        </authorList>
    </citation>
    <scope>NUCLEOTIDE SEQUENCE [LARGE SCALE GENOMIC DNA]</scope>
    <source>
        <tissue evidence="3">Nenye</tissue>
    </source>
</reference>